<organism evidence="1 2">
    <name type="scientific">Segatella oris</name>
    <dbReference type="NCBI Taxonomy" id="28135"/>
    <lineage>
        <taxon>Bacteria</taxon>
        <taxon>Pseudomonadati</taxon>
        <taxon>Bacteroidota</taxon>
        <taxon>Bacteroidia</taxon>
        <taxon>Bacteroidales</taxon>
        <taxon>Prevotellaceae</taxon>
        <taxon>Segatella</taxon>
    </lineage>
</organism>
<dbReference type="Proteomes" id="UP000274578">
    <property type="component" value="Chromosome 1"/>
</dbReference>
<sequence>MYDFTKLSFFNVKDKFTHKFLIYSVCFCHNYKGISPTKNRKASMKAKQNVLHYTLMNKPTPLETTLIL</sequence>
<evidence type="ECO:0000313" key="1">
    <source>
        <dbReference type="EMBL" id="VEH15898.1"/>
    </source>
</evidence>
<accession>A0A3S4T6I5</accession>
<dbReference type="AlphaFoldDB" id="A0A3S4T6I5"/>
<dbReference type="KEGG" id="poc:NCTC13071_01913"/>
<gene>
    <name evidence="1" type="ORF">NCTC13071_01913</name>
</gene>
<name>A0A3S4T6I5_9BACT</name>
<evidence type="ECO:0000313" key="2">
    <source>
        <dbReference type="Proteomes" id="UP000274578"/>
    </source>
</evidence>
<proteinExistence type="predicted"/>
<reference evidence="1 2" key="1">
    <citation type="submission" date="2018-12" db="EMBL/GenBank/DDBJ databases">
        <authorList>
            <consortium name="Pathogen Informatics"/>
        </authorList>
    </citation>
    <scope>NUCLEOTIDE SEQUENCE [LARGE SCALE GENOMIC DNA]</scope>
    <source>
        <strain evidence="1 2">NCTC13071</strain>
    </source>
</reference>
<protein>
    <submittedName>
        <fullName evidence="1">Uncharacterized protein</fullName>
    </submittedName>
</protein>
<dbReference type="EMBL" id="LR134384">
    <property type="protein sequence ID" value="VEH15898.1"/>
    <property type="molecule type" value="Genomic_DNA"/>
</dbReference>